<dbReference type="EMBL" id="BMFN01000002">
    <property type="protein sequence ID" value="GGF70511.1"/>
    <property type="molecule type" value="Genomic_DNA"/>
</dbReference>
<name>A0ACB5PTH6_9BACT</name>
<protein>
    <submittedName>
        <fullName evidence="1">Transferase</fullName>
    </submittedName>
</protein>
<keyword evidence="2" id="KW-1185">Reference proteome</keyword>
<accession>A0ACB5PTH6</accession>
<comment type="caution">
    <text evidence="1">The sequence shown here is derived from an EMBL/GenBank/DDBJ whole genome shotgun (WGS) entry which is preliminary data.</text>
</comment>
<dbReference type="Proteomes" id="UP000605392">
    <property type="component" value="Unassembled WGS sequence"/>
</dbReference>
<evidence type="ECO:0000313" key="2">
    <source>
        <dbReference type="Proteomes" id="UP000605392"/>
    </source>
</evidence>
<proteinExistence type="predicted"/>
<sequence>MSRFFAHLVLMRPANIITAIADILLGFAASGSVQMILGDDTAYSSHPQLTNLYWLVAATIGLYGGGVVFNDVFDADLDRKERPERPIPSGAASRLSASLLGTLLLLAGVLAAFQVSSTSGLIAIAIAVLALVYDSFSKHYPVLGPLNMGACRGGNLLLGLSALPAAVGEYWYLALLPIVYIAAITAISRGEVHGGDKKILLGSVGLYSLVIGSILLLMTLPQINGVYTIPFLVLFCYLIFPPLFKAISSLKPLDVRLAVKAGIMALILLDATIAAGFAGWWYGLIVLALFPLSRLLARVFAVT</sequence>
<reference evidence="1 2" key="1">
    <citation type="journal article" date="2019" name="Int. J. Syst. Evol. Microbiol.">
        <title>The Global Catalogue of Microorganisms (GCM) 10K type strain sequencing project: providing services to taxonomists for standard genome sequencing and annotation.</title>
        <authorList>
            <consortium name="The Broad Institute Genomics Platform"/>
            <consortium name="The Broad Institute Genome Sequencing Center for Infectious Disease"/>
            <person name="Wu L."/>
            <person name="Ma J."/>
        </authorList>
    </citation>
    <scope>NUCLEOTIDE SEQUENCE [LARGE SCALE GENOMIC DNA]</scope>
    <source>
        <strain evidence="1 2">CGMCC 1.12720</strain>
    </source>
</reference>
<gene>
    <name evidence="1" type="ORF">GCM10011375_27010</name>
</gene>
<evidence type="ECO:0000313" key="1">
    <source>
        <dbReference type="EMBL" id="GGF70511.1"/>
    </source>
</evidence>
<keyword evidence="1" id="KW-0808">Transferase</keyword>
<organism evidence="1 2">
    <name type="scientific">Hymenobacter qilianensis</name>
    <dbReference type="NCBI Taxonomy" id="1385715"/>
    <lineage>
        <taxon>Bacteria</taxon>
        <taxon>Pseudomonadati</taxon>
        <taxon>Bacteroidota</taxon>
        <taxon>Cytophagia</taxon>
        <taxon>Cytophagales</taxon>
        <taxon>Hymenobacteraceae</taxon>
        <taxon>Hymenobacter</taxon>
    </lineage>
</organism>